<comment type="caution">
    <text evidence="1">The sequence shown here is derived from an EMBL/GenBank/DDBJ whole genome shotgun (WGS) entry which is preliminary data.</text>
</comment>
<sequence length="93" mass="10973">DLPGVLTEQEIDFGIDLLFDTHPTSIPHFPRRRSQEKTRILTSALNKVEKLKRLFDFYGFEWMERTPDGFSTNMVMEFYENYLATLEKKTPPS</sequence>
<evidence type="ECO:0000313" key="2">
    <source>
        <dbReference type="Proteomes" id="UP000823775"/>
    </source>
</evidence>
<accession>A0ABS8UYP1</accession>
<protein>
    <submittedName>
        <fullName evidence="1">Uncharacterized protein</fullName>
    </submittedName>
</protein>
<keyword evidence="2" id="KW-1185">Reference proteome</keyword>
<evidence type="ECO:0000313" key="1">
    <source>
        <dbReference type="EMBL" id="MCD9639872.1"/>
    </source>
</evidence>
<dbReference type="Proteomes" id="UP000823775">
    <property type="component" value="Unassembled WGS sequence"/>
</dbReference>
<organism evidence="1 2">
    <name type="scientific">Datura stramonium</name>
    <name type="common">Jimsonweed</name>
    <name type="synonym">Common thornapple</name>
    <dbReference type="NCBI Taxonomy" id="4076"/>
    <lineage>
        <taxon>Eukaryota</taxon>
        <taxon>Viridiplantae</taxon>
        <taxon>Streptophyta</taxon>
        <taxon>Embryophyta</taxon>
        <taxon>Tracheophyta</taxon>
        <taxon>Spermatophyta</taxon>
        <taxon>Magnoliopsida</taxon>
        <taxon>eudicotyledons</taxon>
        <taxon>Gunneridae</taxon>
        <taxon>Pentapetalae</taxon>
        <taxon>asterids</taxon>
        <taxon>lamiids</taxon>
        <taxon>Solanales</taxon>
        <taxon>Solanaceae</taxon>
        <taxon>Solanoideae</taxon>
        <taxon>Datureae</taxon>
        <taxon>Datura</taxon>
    </lineage>
</organism>
<name>A0ABS8UYP1_DATST</name>
<feature type="non-terminal residue" evidence="1">
    <location>
        <position position="1"/>
    </location>
</feature>
<gene>
    <name evidence="1" type="ORF">HAX54_024784</name>
</gene>
<reference evidence="1 2" key="1">
    <citation type="journal article" date="2021" name="BMC Genomics">
        <title>Datura genome reveals duplications of psychoactive alkaloid biosynthetic genes and high mutation rate following tissue culture.</title>
        <authorList>
            <person name="Rajewski A."/>
            <person name="Carter-House D."/>
            <person name="Stajich J."/>
            <person name="Litt A."/>
        </authorList>
    </citation>
    <scope>NUCLEOTIDE SEQUENCE [LARGE SCALE GENOMIC DNA]</scope>
    <source>
        <strain evidence="1">AR-01</strain>
    </source>
</reference>
<dbReference type="EMBL" id="JACEIK010003006">
    <property type="protein sequence ID" value="MCD9639872.1"/>
    <property type="molecule type" value="Genomic_DNA"/>
</dbReference>
<proteinExistence type="predicted"/>